<gene>
    <name evidence="1" type="ORF">GCN75_19755</name>
</gene>
<name>A0A6I1HX70_9BURK</name>
<dbReference type="AlphaFoldDB" id="A0A6I1HX70"/>
<accession>A0A6I1HX70</accession>
<evidence type="ECO:0000313" key="2">
    <source>
        <dbReference type="Proteomes" id="UP000468717"/>
    </source>
</evidence>
<evidence type="ECO:0000313" key="1">
    <source>
        <dbReference type="EMBL" id="KAB8063205.1"/>
    </source>
</evidence>
<protein>
    <submittedName>
        <fullName evidence="1">Uncharacterized protein</fullName>
    </submittedName>
</protein>
<dbReference type="RefSeq" id="WP_152283937.1">
    <property type="nucleotide sequence ID" value="NZ_WFLI01000025.1"/>
</dbReference>
<comment type="caution">
    <text evidence="1">The sequence shown here is derived from an EMBL/GenBank/DDBJ whole genome shotgun (WGS) entry which is preliminary data.</text>
</comment>
<reference evidence="1 2" key="1">
    <citation type="submission" date="2019-10" db="EMBL/GenBank/DDBJ databases">
        <title>Three novel species isolated from a subtropical stream in China.</title>
        <authorList>
            <person name="Lu H."/>
        </authorList>
    </citation>
    <scope>NUCLEOTIDE SEQUENCE [LARGE SCALE GENOMIC DNA]</scope>
    <source>
        <strain evidence="1 2">FT13W</strain>
    </source>
</reference>
<keyword evidence="2" id="KW-1185">Reference proteome</keyword>
<dbReference type="Proteomes" id="UP000468717">
    <property type="component" value="Unassembled WGS sequence"/>
</dbReference>
<sequence length="152" mass="16971">MKKADFKTIAERCSTLGLTISQAHFMAHAGEGFGPLDLPHVLGLNTVTMVPLKPRKWLWMAAQTCSVSYRKILTPETLLNILTTGDVPEENISNIVHFLQEAPVQNVVMAVDQAAQQSGLPPELLWRNLEMIATLWQCHRLFQLPPTESARV</sequence>
<proteinExistence type="predicted"/>
<dbReference type="EMBL" id="WFLI01000025">
    <property type="protein sequence ID" value="KAB8063205.1"/>
    <property type="molecule type" value="Genomic_DNA"/>
</dbReference>
<organism evidence="1 2">
    <name type="scientific">Janthinobacterium violaceinigrum</name>
    <dbReference type="NCBI Taxonomy" id="2654252"/>
    <lineage>
        <taxon>Bacteria</taxon>
        <taxon>Pseudomonadati</taxon>
        <taxon>Pseudomonadota</taxon>
        <taxon>Betaproteobacteria</taxon>
        <taxon>Burkholderiales</taxon>
        <taxon>Oxalobacteraceae</taxon>
        <taxon>Janthinobacterium</taxon>
    </lineage>
</organism>